<dbReference type="AlphaFoldDB" id="Q0UFG3"/>
<dbReference type="Proteomes" id="UP000001055">
    <property type="component" value="Unassembled WGS sequence"/>
</dbReference>
<name>Q0UFG3_PHANO</name>
<evidence type="ECO:0000313" key="1">
    <source>
        <dbReference type="EMBL" id="EAT82766.1"/>
    </source>
</evidence>
<proteinExistence type="predicted"/>
<dbReference type="InParanoid" id="Q0UFG3"/>
<gene>
    <name evidence="1" type="ORF">SNOG_09501</name>
</gene>
<evidence type="ECO:0000313" key="2">
    <source>
        <dbReference type="Proteomes" id="UP000001055"/>
    </source>
</evidence>
<dbReference type="GeneID" id="5976697"/>
<dbReference type="HOGENOM" id="CLU_2441597_0_0_1"/>
<organism evidence="1 2">
    <name type="scientific">Phaeosphaeria nodorum (strain SN15 / ATCC MYA-4574 / FGSC 10173)</name>
    <name type="common">Glume blotch fungus</name>
    <name type="synonym">Parastagonospora nodorum</name>
    <dbReference type="NCBI Taxonomy" id="321614"/>
    <lineage>
        <taxon>Eukaryota</taxon>
        <taxon>Fungi</taxon>
        <taxon>Dikarya</taxon>
        <taxon>Ascomycota</taxon>
        <taxon>Pezizomycotina</taxon>
        <taxon>Dothideomycetes</taxon>
        <taxon>Pleosporomycetidae</taxon>
        <taxon>Pleosporales</taxon>
        <taxon>Pleosporineae</taxon>
        <taxon>Phaeosphaeriaceae</taxon>
        <taxon>Parastagonospora</taxon>
    </lineage>
</organism>
<dbReference type="RefSeq" id="XP_001799792.1">
    <property type="nucleotide sequence ID" value="XM_001799740.1"/>
</dbReference>
<dbReference type="EMBL" id="CH445339">
    <property type="protein sequence ID" value="EAT82766.1"/>
    <property type="molecule type" value="Genomic_DNA"/>
</dbReference>
<sequence>MSLSTSGTNPHSFDITLLGNLAYGQSLHSRNITHTISATFKQLLEDHKKSSLTTLHQHNPIHHVSHPHNLRPPHLHGPLPVISFHRYTHR</sequence>
<accession>Q0UFG3</accession>
<reference evidence="2" key="1">
    <citation type="journal article" date="2007" name="Plant Cell">
        <title>Dothideomycete-plant interactions illuminated by genome sequencing and EST analysis of the wheat pathogen Stagonospora nodorum.</title>
        <authorList>
            <person name="Hane J.K."/>
            <person name="Lowe R.G."/>
            <person name="Solomon P.S."/>
            <person name="Tan K.C."/>
            <person name="Schoch C.L."/>
            <person name="Spatafora J.W."/>
            <person name="Crous P.W."/>
            <person name="Kodira C."/>
            <person name="Birren B.W."/>
            <person name="Galagan J.E."/>
            <person name="Torriani S.F."/>
            <person name="McDonald B.A."/>
            <person name="Oliver R.P."/>
        </authorList>
    </citation>
    <scope>NUCLEOTIDE SEQUENCE [LARGE SCALE GENOMIC DNA]</scope>
    <source>
        <strain evidence="2">SN15 / ATCC MYA-4574 / FGSC 10173</strain>
    </source>
</reference>
<protein>
    <submittedName>
        <fullName evidence="1">Uncharacterized protein</fullName>
    </submittedName>
</protein>
<dbReference type="KEGG" id="pno:SNOG_09501"/>